<dbReference type="Proteomes" id="UP000069205">
    <property type="component" value="Chromosome"/>
</dbReference>
<evidence type="ECO:0000256" key="1">
    <source>
        <dbReference type="SAM" id="Phobius"/>
    </source>
</evidence>
<organism evidence="3 4">
    <name type="scientific">Nitrospira moscoviensis</name>
    <dbReference type="NCBI Taxonomy" id="42253"/>
    <lineage>
        <taxon>Bacteria</taxon>
        <taxon>Pseudomonadati</taxon>
        <taxon>Nitrospirota</taxon>
        <taxon>Nitrospiria</taxon>
        <taxon>Nitrospirales</taxon>
        <taxon>Nitrospiraceae</taxon>
        <taxon>Nitrospira</taxon>
    </lineage>
</organism>
<dbReference type="Pfam" id="PF13576">
    <property type="entry name" value="Pentapeptide_3"/>
    <property type="match status" value="2"/>
</dbReference>
<keyword evidence="2" id="KW-0732">Signal</keyword>
<protein>
    <recommendedName>
        <fullName evidence="5">Pentapeptide repeat-containing protein</fullName>
    </recommendedName>
</protein>
<keyword evidence="1" id="KW-0812">Transmembrane</keyword>
<keyword evidence="4" id="KW-1185">Reference proteome</keyword>
<dbReference type="RefSeq" id="WP_053379041.1">
    <property type="nucleotide sequence ID" value="NZ_CP011801.1"/>
</dbReference>
<sequence length="359" mass="38937">MRRWSFPIAVACLGAAVLCSAGAEAACRVESSVDAGQSRFTKRLSADCPPAEREAHAVSGAELIKAITRGWTVDLANVIVHGELSFDGVPVQTTQTPKGLTAEQQAALAQLNAEELRVVPAAFIMRDSLVTGPLRHRSAKGTLQFEGAVDLQGTTFREGVDLSRSVFQAAVDLTGARFEKEAYFVQSQFTHGLRCRDAKFGPHTRFHRSAFRGPVDCAGALFDGMAEFLEVGFEQPVTMERARFGSGSGFSGSRFSRHANFSEAIFSRDAFFAFTVFEGDVTFGGAQFLGHADFSDAVFKRPDDLTKARFDQKPLLTRAARVTDDRPTGLLSSPSAQYAVTLFFLLMAALLVAYALKLK</sequence>
<evidence type="ECO:0008006" key="5">
    <source>
        <dbReference type="Google" id="ProtNLM"/>
    </source>
</evidence>
<dbReference type="Gene3D" id="2.160.20.80">
    <property type="entry name" value="E3 ubiquitin-protein ligase SopA"/>
    <property type="match status" value="1"/>
</dbReference>
<evidence type="ECO:0000313" key="3">
    <source>
        <dbReference type="EMBL" id="ALA57766.1"/>
    </source>
</evidence>
<proteinExistence type="predicted"/>
<dbReference type="STRING" id="42253.NITMOv2_1338"/>
<feature type="signal peptide" evidence="2">
    <location>
        <begin position="1"/>
        <end position="25"/>
    </location>
</feature>
<dbReference type="EMBL" id="CP011801">
    <property type="protein sequence ID" value="ALA57766.1"/>
    <property type="molecule type" value="Genomic_DNA"/>
</dbReference>
<accession>A0A0K2G9W8</accession>
<evidence type="ECO:0000256" key="2">
    <source>
        <dbReference type="SAM" id="SignalP"/>
    </source>
</evidence>
<feature type="chain" id="PRO_5005476645" description="Pentapeptide repeat-containing protein" evidence="2">
    <location>
        <begin position="26"/>
        <end position="359"/>
    </location>
</feature>
<dbReference type="AlphaFoldDB" id="A0A0K2G9W8"/>
<keyword evidence="1" id="KW-1133">Transmembrane helix</keyword>
<name>A0A0K2G9W8_NITMO</name>
<dbReference type="KEGG" id="nmv:NITMOv2_1338"/>
<reference evidence="3 4" key="1">
    <citation type="journal article" date="2015" name="Proc. Natl. Acad. Sci. U.S.A.">
        <title>Expanded metabolic versatility of ubiquitous nitrite-oxidizing bacteria from the genus Nitrospira.</title>
        <authorList>
            <person name="Koch H."/>
            <person name="Lucker S."/>
            <person name="Albertsen M."/>
            <person name="Kitzinger K."/>
            <person name="Herbold C."/>
            <person name="Spieck E."/>
            <person name="Nielsen P.H."/>
            <person name="Wagner M."/>
            <person name="Daims H."/>
        </authorList>
    </citation>
    <scope>NUCLEOTIDE SEQUENCE [LARGE SCALE GENOMIC DNA]</scope>
    <source>
        <strain evidence="3 4">NSP M-1</strain>
    </source>
</reference>
<keyword evidence="1" id="KW-0472">Membrane</keyword>
<evidence type="ECO:0000313" key="4">
    <source>
        <dbReference type="Proteomes" id="UP000069205"/>
    </source>
</evidence>
<gene>
    <name evidence="3" type="ORF">NITMOv2_1338</name>
</gene>
<feature type="transmembrane region" description="Helical" evidence="1">
    <location>
        <begin position="336"/>
        <end position="356"/>
    </location>
</feature>
<dbReference type="PATRIC" id="fig|42253.5.peg.1315"/>
<dbReference type="InterPro" id="IPR001646">
    <property type="entry name" value="5peptide_repeat"/>
</dbReference>